<dbReference type="AlphaFoldDB" id="A0A0N4WBW7"/>
<dbReference type="Proteomes" id="UP000268014">
    <property type="component" value="Unassembled WGS sequence"/>
</dbReference>
<reference evidence="3" key="1">
    <citation type="submission" date="2017-02" db="UniProtKB">
        <authorList>
            <consortium name="WormBaseParasite"/>
        </authorList>
    </citation>
    <scope>IDENTIFICATION</scope>
</reference>
<organism evidence="3">
    <name type="scientific">Haemonchus placei</name>
    <name type="common">Barber's pole worm</name>
    <dbReference type="NCBI Taxonomy" id="6290"/>
    <lineage>
        <taxon>Eukaryota</taxon>
        <taxon>Metazoa</taxon>
        <taxon>Ecdysozoa</taxon>
        <taxon>Nematoda</taxon>
        <taxon>Chromadorea</taxon>
        <taxon>Rhabditida</taxon>
        <taxon>Rhabditina</taxon>
        <taxon>Rhabditomorpha</taxon>
        <taxon>Strongyloidea</taxon>
        <taxon>Trichostrongylidae</taxon>
        <taxon>Haemonchus</taxon>
    </lineage>
</organism>
<evidence type="ECO:0000313" key="2">
    <source>
        <dbReference type="Proteomes" id="UP000268014"/>
    </source>
</evidence>
<reference evidence="1 2" key="2">
    <citation type="submission" date="2018-11" db="EMBL/GenBank/DDBJ databases">
        <authorList>
            <consortium name="Pathogen Informatics"/>
        </authorList>
    </citation>
    <scope>NUCLEOTIDE SEQUENCE [LARGE SCALE GENOMIC DNA]</scope>
    <source>
        <strain evidence="1 2">MHpl1</strain>
    </source>
</reference>
<name>A0A0N4WBW7_HAEPC</name>
<dbReference type="InterPro" id="IPR012337">
    <property type="entry name" value="RNaseH-like_sf"/>
</dbReference>
<dbReference type="OrthoDB" id="5872779at2759"/>
<dbReference type="Pfam" id="PF05380">
    <property type="entry name" value="Peptidase_A17"/>
    <property type="match status" value="1"/>
</dbReference>
<dbReference type="PANTHER" id="PTHR22955">
    <property type="entry name" value="RETROTRANSPOSON"/>
    <property type="match status" value="1"/>
</dbReference>
<dbReference type="PANTHER" id="PTHR22955:SF66">
    <property type="entry name" value="INTEGRASE CATALYTIC DOMAIN-CONTAINING PROTEIN"/>
    <property type="match status" value="1"/>
</dbReference>
<sequence length="107" mass="12026">MYNCGITHSSLLMARQRLAPISKTAKIVTIPRIELLALLIGVCLTNFGIHEMHLPIKDVHIFSDSQVVLNWVQSSTKHGTFVNNREMNPADCATEGQTKDQLKAHMW</sequence>
<dbReference type="InterPro" id="IPR008042">
    <property type="entry name" value="Retrotrans_Pao"/>
</dbReference>
<keyword evidence="2" id="KW-1185">Reference proteome</keyword>
<dbReference type="GO" id="GO:0003676">
    <property type="term" value="F:nucleic acid binding"/>
    <property type="evidence" value="ECO:0007669"/>
    <property type="project" value="InterPro"/>
</dbReference>
<dbReference type="WBParaSite" id="HPLM_0000796301-mRNA-1">
    <property type="protein sequence ID" value="HPLM_0000796301-mRNA-1"/>
    <property type="gene ID" value="HPLM_0000796301"/>
</dbReference>
<dbReference type="EMBL" id="UZAF01016755">
    <property type="protein sequence ID" value="VDO33447.1"/>
    <property type="molecule type" value="Genomic_DNA"/>
</dbReference>
<accession>A0A0N4WBW7</accession>
<dbReference type="SUPFAM" id="SSF53098">
    <property type="entry name" value="Ribonuclease H-like"/>
    <property type="match status" value="1"/>
</dbReference>
<evidence type="ECO:0000313" key="1">
    <source>
        <dbReference type="EMBL" id="VDO33447.1"/>
    </source>
</evidence>
<gene>
    <name evidence="1" type="ORF">HPLM_LOCUS7955</name>
</gene>
<proteinExistence type="predicted"/>
<dbReference type="Gene3D" id="3.30.420.10">
    <property type="entry name" value="Ribonuclease H-like superfamily/Ribonuclease H"/>
    <property type="match status" value="1"/>
</dbReference>
<dbReference type="STRING" id="6290.A0A0N4WBW7"/>
<protein>
    <submittedName>
        <fullName evidence="3">RNase H domain-containing protein</fullName>
    </submittedName>
</protein>
<dbReference type="InterPro" id="IPR036397">
    <property type="entry name" value="RNaseH_sf"/>
</dbReference>
<evidence type="ECO:0000313" key="3">
    <source>
        <dbReference type="WBParaSite" id="HPLM_0000796301-mRNA-1"/>
    </source>
</evidence>